<proteinExistence type="predicted"/>
<evidence type="ECO:0000313" key="2">
    <source>
        <dbReference type="Proteomes" id="UP000322659"/>
    </source>
</evidence>
<comment type="caution">
    <text evidence="1">The sequence shown here is derived from an EMBL/GenBank/DDBJ whole genome shotgun (WGS) entry which is preliminary data.</text>
</comment>
<reference evidence="1 2" key="1">
    <citation type="journal article" date="1992" name="Lakartidningen">
        <title>[Penicillin V and not amoxicillin is the first choice preparation in acute otitis].</title>
        <authorList>
            <person name="Kamme C."/>
            <person name="Lundgren K."/>
            <person name="Prellner K."/>
        </authorList>
    </citation>
    <scope>NUCLEOTIDE SEQUENCE [LARGE SCALE GENOMIC DNA]</scope>
    <source>
        <strain evidence="1 2">PC5099IV</strain>
    </source>
</reference>
<dbReference type="EMBL" id="SAXZ01000014">
    <property type="protein sequence ID" value="TXJ31179.1"/>
    <property type="molecule type" value="Genomic_DNA"/>
</dbReference>
<name>A0ABY3K6P1_9SPIR</name>
<dbReference type="RefSeq" id="WP_147748694.1">
    <property type="nucleotide sequence ID" value="NZ_SAXZ01000014.1"/>
</dbReference>
<dbReference type="Proteomes" id="UP000322659">
    <property type="component" value="Unassembled WGS sequence"/>
</dbReference>
<protein>
    <submittedName>
        <fullName evidence="1">Uncharacterized protein</fullName>
    </submittedName>
</protein>
<keyword evidence="2" id="KW-1185">Reference proteome</keyword>
<sequence>MWFRAKDYNLIIKNEHGNLIAIVRKNYFKYCFFNRYNKCKKVRICIEGNHFIDISVSSDNAALKIIEDIKKQIQKINK</sequence>
<organism evidence="1 2">
    <name type="scientific">Brachyspira aalborgi</name>
    <dbReference type="NCBI Taxonomy" id="29522"/>
    <lineage>
        <taxon>Bacteria</taxon>
        <taxon>Pseudomonadati</taxon>
        <taxon>Spirochaetota</taxon>
        <taxon>Spirochaetia</taxon>
        <taxon>Brachyspirales</taxon>
        <taxon>Brachyspiraceae</taxon>
        <taxon>Brachyspira</taxon>
    </lineage>
</organism>
<evidence type="ECO:0000313" key="1">
    <source>
        <dbReference type="EMBL" id="TXJ31179.1"/>
    </source>
</evidence>
<accession>A0ABY3K6P1</accession>
<gene>
    <name evidence="1" type="ORF">EPJ71_10620</name>
</gene>